<evidence type="ECO:0000313" key="4">
    <source>
        <dbReference type="EMBL" id="RJF97302.1"/>
    </source>
</evidence>
<evidence type="ECO:0000256" key="2">
    <source>
        <dbReference type="ARBA" id="ARBA00022643"/>
    </source>
</evidence>
<dbReference type="RefSeq" id="WP_119767251.1">
    <property type="nucleotide sequence ID" value="NZ_QYUO01000001.1"/>
</dbReference>
<comment type="caution">
    <text evidence="4">The sequence shown here is derived from an EMBL/GenBank/DDBJ whole genome shotgun (WGS) entry which is preliminary data.</text>
</comment>
<evidence type="ECO:0000313" key="5">
    <source>
        <dbReference type="Proteomes" id="UP000265955"/>
    </source>
</evidence>
<keyword evidence="1" id="KW-0285">Flavoprotein</keyword>
<protein>
    <submittedName>
        <fullName evidence="4">Nitronate monooxygenase</fullName>
    </submittedName>
</protein>
<accession>A0A3A3FM93</accession>
<dbReference type="AlphaFoldDB" id="A0A3A3FM93"/>
<sequence>MNTSFTALLSLQVPIMQAPIGTAAGPELAASVSNAGALGSLPIWFLPLKNVSSMVTATMQLTYRPFSVNVRADLNQQSHVNAAVQSGASLVHLFWGDPTPYTAAIHDAGAKVIVTVASVDEAKQALDAGADILIAQGWEAGGHVRGNVTTMALVPVVVDIAGAVPVLAAGGIVDGRGLAAALMLGASGAAMGTRFVASEESRAHAGYKAALLAARQSEAVYLVDLFDIGWANAPHRALRNSTVRAWEAAGCPASGSRPNENEIVATRADGKSIERYSVVLPMVGASGNMEALVQYAGQGVEGIKEILPASRIVEATVYEASACLSEFRS</sequence>
<evidence type="ECO:0000256" key="1">
    <source>
        <dbReference type="ARBA" id="ARBA00022630"/>
    </source>
</evidence>
<dbReference type="SUPFAM" id="SSF51412">
    <property type="entry name" value="Inosine monophosphate dehydrogenase (IMPDH)"/>
    <property type="match status" value="1"/>
</dbReference>
<organism evidence="4 5">
    <name type="scientific">Noviherbaspirillum saxi</name>
    <dbReference type="NCBI Taxonomy" id="2320863"/>
    <lineage>
        <taxon>Bacteria</taxon>
        <taxon>Pseudomonadati</taxon>
        <taxon>Pseudomonadota</taxon>
        <taxon>Betaproteobacteria</taxon>
        <taxon>Burkholderiales</taxon>
        <taxon>Oxalobacteraceae</taxon>
        <taxon>Noviherbaspirillum</taxon>
    </lineage>
</organism>
<dbReference type="EMBL" id="QYUO01000001">
    <property type="protein sequence ID" value="RJF97302.1"/>
    <property type="molecule type" value="Genomic_DNA"/>
</dbReference>
<proteinExistence type="predicted"/>
<dbReference type="PANTHER" id="PTHR32332:SF20">
    <property type="entry name" value="2-NITROPROPANE DIOXYGENASE-LIKE PROTEIN"/>
    <property type="match status" value="1"/>
</dbReference>
<dbReference type="OrthoDB" id="9778912at2"/>
<dbReference type="CDD" id="cd04730">
    <property type="entry name" value="NPD_like"/>
    <property type="match status" value="1"/>
</dbReference>
<gene>
    <name evidence="4" type="ORF">D3871_01185</name>
</gene>
<dbReference type="InterPro" id="IPR004136">
    <property type="entry name" value="NMO"/>
</dbReference>
<name>A0A3A3FM93_9BURK</name>
<dbReference type="Gene3D" id="3.20.20.70">
    <property type="entry name" value="Aldolase class I"/>
    <property type="match status" value="1"/>
</dbReference>
<keyword evidence="5" id="KW-1185">Reference proteome</keyword>
<evidence type="ECO:0000256" key="3">
    <source>
        <dbReference type="ARBA" id="ARBA00023002"/>
    </source>
</evidence>
<keyword evidence="3" id="KW-0560">Oxidoreductase</keyword>
<dbReference type="GO" id="GO:0018580">
    <property type="term" value="F:nitronate monooxygenase activity"/>
    <property type="evidence" value="ECO:0007669"/>
    <property type="project" value="InterPro"/>
</dbReference>
<dbReference type="Proteomes" id="UP000265955">
    <property type="component" value="Unassembled WGS sequence"/>
</dbReference>
<keyword evidence="2" id="KW-0288">FMN</keyword>
<keyword evidence="4" id="KW-0503">Monooxygenase</keyword>
<dbReference type="PANTHER" id="PTHR32332">
    <property type="entry name" value="2-NITROPROPANE DIOXYGENASE"/>
    <property type="match status" value="1"/>
</dbReference>
<reference evidence="5" key="1">
    <citation type="submission" date="2018-09" db="EMBL/GenBank/DDBJ databases">
        <authorList>
            <person name="Zhu H."/>
        </authorList>
    </citation>
    <scope>NUCLEOTIDE SEQUENCE [LARGE SCALE GENOMIC DNA]</scope>
    <source>
        <strain evidence="5">K1R23-30</strain>
    </source>
</reference>
<dbReference type="InterPro" id="IPR013785">
    <property type="entry name" value="Aldolase_TIM"/>
</dbReference>
<dbReference type="Pfam" id="PF03060">
    <property type="entry name" value="NMO"/>
    <property type="match status" value="1"/>
</dbReference>